<dbReference type="EC" id="2.7.7.77" evidence="8"/>
<evidence type="ECO:0000256" key="2">
    <source>
        <dbReference type="ARBA" id="ARBA00022679"/>
    </source>
</evidence>
<comment type="subcellular location">
    <subcellularLocation>
        <location evidence="8">Cytoplasm</location>
    </subcellularLocation>
</comment>
<dbReference type="RefSeq" id="WP_344809834.1">
    <property type="nucleotide sequence ID" value="NZ_BAABBO010000024.1"/>
</dbReference>
<comment type="catalytic activity">
    <reaction evidence="8">
        <text>Mo-molybdopterin + GTP + H(+) = Mo-molybdopterin guanine dinucleotide + diphosphate</text>
        <dbReference type="Rhea" id="RHEA:34243"/>
        <dbReference type="ChEBI" id="CHEBI:15378"/>
        <dbReference type="ChEBI" id="CHEBI:33019"/>
        <dbReference type="ChEBI" id="CHEBI:37565"/>
        <dbReference type="ChEBI" id="CHEBI:71302"/>
        <dbReference type="ChEBI" id="CHEBI:71310"/>
        <dbReference type="EC" id="2.7.7.77"/>
    </reaction>
</comment>
<protein>
    <recommendedName>
        <fullName evidence="8">Molybdenum cofactor guanylyltransferase</fullName>
        <shortName evidence="8">MoCo guanylyltransferase</shortName>
        <ecNumber evidence="8">2.7.7.77</ecNumber>
    </recommendedName>
    <alternativeName>
        <fullName evidence="8">GTP:molybdopterin guanylyltransferase</fullName>
    </alternativeName>
    <alternativeName>
        <fullName evidence="8">Mo-MPT guanylyltransferase</fullName>
    </alternativeName>
    <alternativeName>
        <fullName evidence="8">Molybdopterin guanylyltransferase</fullName>
    </alternativeName>
    <alternativeName>
        <fullName evidence="8">Molybdopterin-guanine dinucleotide synthase</fullName>
        <shortName evidence="8">MGD synthase</shortName>
    </alternativeName>
</protein>
<dbReference type="EMBL" id="BAABBO010000024">
    <property type="protein sequence ID" value="GAA3979771.1"/>
    <property type="molecule type" value="Genomic_DNA"/>
</dbReference>
<comment type="caution">
    <text evidence="10">The sequence shown here is derived from an EMBL/GenBank/DDBJ whole genome shotgun (WGS) entry which is preliminary data.</text>
</comment>
<evidence type="ECO:0000256" key="8">
    <source>
        <dbReference type="HAMAP-Rule" id="MF_00316"/>
    </source>
</evidence>
<evidence type="ECO:0000256" key="1">
    <source>
        <dbReference type="ARBA" id="ARBA00022490"/>
    </source>
</evidence>
<evidence type="ECO:0000256" key="7">
    <source>
        <dbReference type="ARBA" id="ARBA00023150"/>
    </source>
</evidence>
<dbReference type="PANTHER" id="PTHR19136">
    <property type="entry name" value="MOLYBDENUM COFACTOR GUANYLYLTRANSFERASE"/>
    <property type="match status" value="1"/>
</dbReference>
<sequence>MSFPDQRIDTIILAGGRGDRMGGQDKGWVDFGTSTFIEATLAAFADTPVRPLISVNRNLERYRALALQHDGLVIQDLEPDFRGPLGGLVAAVSELQSDWVFVVPCDTPLLSPLFARRLLAAAQDKPSADGFVASDGQRIQPLHCLLKRSALQQLPAFMAVPRERPPGMMGWTSQCDVREVDFSDSGAMFANINTPQMLDKVRAAGRRFQD</sequence>
<keyword evidence="11" id="KW-1185">Reference proteome</keyword>
<keyword evidence="6 8" id="KW-0342">GTP-binding</keyword>
<dbReference type="Gene3D" id="3.90.550.10">
    <property type="entry name" value="Spore Coat Polysaccharide Biosynthesis Protein SpsA, Chain A"/>
    <property type="match status" value="1"/>
</dbReference>
<keyword evidence="2 8" id="KW-0808">Transferase</keyword>
<feature type="binding site" evidence="8">
    <location>
        <position position="26"/>
    </location>
    <ligand>
        <name>GTP</name>
        <dbReference type="ChEBI" id="CHEBI:37565"/>
    </ligand>
</feature>
<keyword evidence="4 8" id="KW-0547">Nucleotide-binding</keyword>
<keyword evidence="3 8" id="KW-0479">Metal-binding</keyword>
<dbReference type="GO" id="GO:0016779">
    <property type="term" value="F:nucleotidyltransferase activity"/>
    <property type="evidence" value="ECO:0007669"/>
    <property type="project" value="UniProtKB-KW"/>
</dbReference>
<comment type="cofactor">
    <cofactor evidence="8">
        <name>Mg(2+)</name>
        <dbReference type="ChEBI" id="CHEBI:18420"/>
    </cofactor>
</comment>
<evidence type="ECO:0000256" key="3">
    <source>
        <dbReference type="ARBA" id="ARBA00022723"/>
    </source>
</evidence>
<comment type="domain">
    <text evidence="8">The N-terminal domain determines nucleotide recognition and specific binding, while the C-terminal domain determines the specific binding to the target protein.</text>
</comment>
<comment type="caution">
    <text evidence="8">Lacks conserved residue(s) required for the propagation of feature annotation.</text>
</comment>
<name>A0ABP7QBK3_9GAMM</name>
<dbReference type="InterPro" id="IPR013482">
    <property type="entry name" value="Molybde_CF_guanTrfase"/>
</dbReference>
<keyword evidence="5 8" id="KW-0460">Magnesium</keyword>
<comment type="similarity">
    <text evidence="8">Belongs to the MobA family.</text>
</comment>
<evidence type="ECO:0000259" key="9">
    <source>
        <dbReference type="Pfam" id="PF12804"/>
    </source>
</evidence>
<keyword evidence="1 8" id="KW-0963">Cytoplasm</keyword>
<evidence type="ECO:0000313" key="11">
    <source>
        <dbReference type="Proteomes" id="UP001501337"/>
    </source>
</evidence>
<dbReference type="HAMAP" id="MF_00316">
    <property type="entry name" value="MobA"/>
    <property type="match status" value="1"/>
</dbReference>
<dbReference type="Proteomes" id="UP001501337">
    <property type="component" value="Unassembled WGS sequence"/>
</dbReference>
<dbReference type="SUPFAM" id="SSF53448">
    <property type="entry name" value="Nucleotide-diphospho-sugar transferases"/>
    <property type="match status" value="1"/>
</dbReference>
<organism evidence="10 11">
    <name type="scientific">Allohahella marinimesophila</name>
    <dbReference type="NCBI Taxonomy" id="1054972"/>
    <lineage>
        <taxon>Bacteria</taxon>
        <taxon>Pseudomonadati</taxon>
        <taxon>Pseudomonadota</taxon>
        <taxon>Gammaproteobacteria</taxon>
        <taxon>Oceanospirillales</taxon>
        <taxon>Hahellaceae</taxon>
        <taxon>Allohahella</taxon>
    </lineage>
</organism>
<accession>A0ABP7QBK3</accession>
<feature type="binding site" evidence="8">
    <location>
        <position position="106"/>
    </location>
    <ligand>
        <name>Mg(2+)</name>
        <dbReference type="ChEBI" id="CHEBI:18420"/>
    </ligand>
</feature>
<dbReference type="Pfam" id="PF12804">
    <property type="entry name" value="NTP_transf_3"/>
    <property type="match status" value="1"/>
</dbReference>
<dbReference type="InterPro" id="IPR029044">
    <property type="entry name" value="Nucleotide-diphossugar_trans"/>
</dbReference>
<dbReference type="CDD" id="cd02503">
    <property type="entry name" value="MobA"/>
    <property type="match status" value="1"/>
</dbReference>
<keyword evidence="7 8" id="KW-0501">Molybdenum cofactor biosynthesis</keyword>
<feature type="binding site" evidence="8">
    <location>
        <begin position="13"/>
        <end position="15"/>
    </location>
    <ligand>
        <name>GTP</name>
        <dbReference type="ChEBI" id="CHEBI:37565"/>
    </ligand>
</feature>
<evidence type="ECO:0000256" key="4">
    <source>
        <dbReference type="ARBA" id="ARBA00022741"/>
    </source>
</evidence>
<comment type="subunit">
    <text evidence="8">Monomer.</text>
</comment>
<feature type="binding site" evidence="8">
    <location>
        <position position="106"/>
    </location>
    <ligand>
        <name>GTP</name>
        <dbReference type="ChEBI" id="CHEBI:37565"/>
    </ligand>
</feature>
<feature type="binding site" evidence="8">
    <location>
        <position position="76"/>
    </location>
    <ligand>
        <name>GTP</name>
        <dbReference type="ChEBI" id="CHEBI:37565"/>
    </ligand>
</feature>
<comment type="function">
    <text evidence="8">Transfers a GMP moiety from GTP to Mo-molybdopterin (Mo-MPT) cofactor (Moco or molybdenum cofactor) to form Mo-molybdopterin guanine dinucleotide (Mo-MGD) cofactor.</text>
</comment>
<evidence type="ECO:0000256" key="6">
    <source>
        <dbReference type="ARBA" id="ARBA00023134"/>
    </source>
</evidence>
<reference evidence="11" key="1">
    <citation type="journal article" date="2019" name="Int. J. Syst. Evol. Microbiol.">
        <title>The Global Catalogue of Microorganisms (GCM) 10K type strain sequencing project: providing services to taxonomists for standard genome sequencing and annotation.</title>
        <authorList>
            <consortium name="The Broad Institute Genomics Platform"/>
            <consortium name="The Broad Institute Genome Sequencing Center for Infectious Disease"/>
            <person name="Wu L."/>
            <person name="Ma J."/>
        </authorList>
    </citation>
    <scope>NUCLEOTIDE SEQUENCE [LARGE SCALE GENOMIC DNA]</scope>
    <source>
        <strain evidence="11">JCM 17555</strain>
    </source>
</reference>
<evidence type="ECO:0000256" key="5">
    <source>
        <dbReference type="ARBA" id="ARBA00022842"/>
    </source>
</evidence>
<evidence type="ECO:0000313" key="10">
    <source>
        <dbReference type="EMBL" id="GAA3979771.1"/>
    </source>
</evidence>
<feature type="domain" description="MobA-like NTP transferase" evidence="9">
    <location>
        <begin position="11"/>
        <end position="157"/>
    </location>
</feature>
<dbReference type="PANTHER" id="PTHR19136:SF81">
    <property type="entry name" value="MOLYBDENUM COFACTOR GUANYLYLTRANSFERASE"/>
    <property type="match status" value="1"/>
</dbReference>
<dbReference type="InterPro" id="IPR025877">
    <property type="entry name" value="MobA-like_NTP_Trfase"/>
</dbReference>
<proteinExistence type="inferred from homology"/>
<gene>
    <name evidence="8 10" type="primary">mobA</name>
    <name evidence="10" type="ORF">GCM10022278_40350</name>
</gene>
<keyword evidence="10" id="KW-0548">Nucleotidyltransferase</keyword>